<accession>A0A1W0WYZ1</accession>
<evidence type="ECO:0000313" key="2">
    <source>
        <dbReference type="Proteomes" id="UP000192578"/>
    </source>
</evidence>
<organism evidence="1 2">
    <name type="scientific">Hypsibius exemplaris</name>
    <name type="common">Freshwater tardigrade</name>
    <dbReference type="NCBI Taxonomy" id="2072580"/>
    <lineage>
        <taxon>Eukaryota</taxon>
        <taxon>Metazoa</taxon>
        <taxon>Ecdysozoa</taxon>
        <taxon>Tardigrada</taxon>
        <taxon>Eutardigrada</taxon>
        <taxon>Parachela</taxon>
        <taxon>Hypsibioidea</taxon>
        <taxon>Hypsibiidae</taxon>
        <taxon>Hypsibius</taxon>
    </lineage>
</organism>
<name>A0A1W0WYZ1_HYPEX</name>
<dbReference type="EMBL" id="MTYJ01000031">
    <property type="protein sequence ID" value="OQV20424.1"/>
    <property type="molecule type" value="Genomic_DNA"/>
</dbReference>
<dbReference type="OrthoDB" id="10058032at2759"/>
<comment type="caution">
    <text evidence="1">The sequence shown here is derived from an EMBL/GenBank/DDBJ whole genome shotgun (WGS) entry which is preliminary data.</text>
</comment>
<sequence length="119" mass="13811">MFHRQTLATSQFCFEDCQKRWFRKFTGPDIEFMRSGLFTMTEQEVEDAEVEFGLAVRHQAMPKERRHIEALVIAKDMATIVPAYGGEGFQQRLAVLAKMLKLLKNNLKPGVLHLWLDRA</sequence>
<gene>
    <name evidence="1" type="ORF">BV898_05710</name>
</gene>
<dbReference type="AlphaFoldDB" id="A0A1W0WYZ1"/>
<reference evidence="2" key="1">
    <citation type="submission" date="2017-01" db="EMBL/GenBank/DDBJ databases">
        <title>Comparative genomics of anhydrobiosis in the tardigrade Hypsibius dujardini.</title>
        <authorList>
            <person name="Yoshida Y."/>
            <person name="Koutsovoulos G."/>
            <person name="Laetsch D."/>
            <person name="Stevens L."/>
            <person name="Kumar S."/>
            <person name="Horikawa D."/>
            <person name="Ishino K."/>
            <person name="Komine S."/>
            <person name="Tomita M."/>
            <person name="Blaxter M."/>
            <person name="Arakawa K."/>
        </authorList>
    </citation>
    <scope>NUCLEOTIDE SEQUENCE [LARGE SCALE GENOMIC DNA]</scope>
    <source>
        <strain evidence="2">Z151</strain>
    </source>
</reference>
<keyword evidence="2" id="KW-1185">Reference proteome</keyword>
<evidence type="ECO:0000313" key="1">
    <source>
        <dbReference type="EMBL" id="OQV20424.1"/>
    </source>
</evidence>
<proteinExistence type="predicted"/>
<dbReference type="Proteomes" id="UP000192578">
    <property type="component" value="Unassembled WGS sequence"/>
</dbReference>
<protein>
    <submittedName>
        <fullName evidence="1">Uncharacterized protein</fullName>
    </submittedName>
</protein>